<keyword evidence="1" id="KW-0472">Membrane</keyword>
<feature type="transmembrane region" description="Helical" evidence="1">
    <location>
        <begin position="12"/>
        <end position="33"/>
    </location>
</feature>
<dbReference type="PANTHER" id="PTHR12242:SF22">
    <property type="entry name" value="OS02G0130600 PROTEIN"/>
    <property type="match status" value="1"/>
</dbReference>
<reference evidence="2" key="2">
    <citation type="submission" date="2019-06" db="EMBL/GenBank/DDBJ databases">
        <title>Genomics analysis of Aphanomyces spp. identifies a new class of oomycete effector associated with host adaptation.</title>
        <authorList>
            <person name="Gaulin E."/>
        </authorList>
    </citation>
    <scope>NUCLEOTIDE SEQUENCE</scope>
    <source>
        <strain evidence="2">CBS 578.67</strain>
    </source>
</reference>
<protein>
    <submittedName>
        <fullName evidence="3">Aste57867_20099 protein</fullName>
    </submittedName>
</protein>
<feature type="transmembrane region" description="Helical" evidence="1">
    <location>
        <begin position="224"/>
        <end position="243"/>
    </location>
</feature>
<feature type="transmembrane region" description="Helical" evidence="1">
    <location>
        <begin position="185"/>
        <end position="204"/>
    </location>
</feature>
<feature type="transmembrane region" description="Helical" evidence="1">
    <location>
        <begin position="122"/>
        <end position="142"/>
    </location>
</feature>
<sequence length="259" mass="29433">MDSSTDTTLHWNSIACAVGLSIVIAFCGFRIHTQPKNTAGAAIVLQTNPQAKPSIPLVAFRVAALSLFAYVWLLEIVADIANLKYYTIWNFSAQTLYLGYAVVHQILLWSHPAEELEHHHRVLNVIFDVIFTTVFVVALVYWTILYNPSDIVEWTTYVVHLANVFVFAVEFCVNEHLVQPASLPFLALWPTLYSLVTWVGVNTYLDGSWPYGVMDLTKPMAPLYWFGIIFGHVICFGFVSILSQFKRTYYSKREYAILP</sequence>
<organism evidence="3 4">
    <name type="scientific">Aphanomyces stellatus</name>
    <dbReference type="NCBI Taxonomy" id="120398"/>
    <lineage>
        <taxon>Eukaryota</taxon>
        <taxon>Sar</taxon>
        <taxon>Stramenopiles</taxon>
        <taxon>Oomycota</taxon>
        <taxon>Saprolegniomycetes</taxon>
        <taxon>Saprolegniales</taxon>
        <taxon>Verrucalvaceae</taxon>
        <taxon>Aphanomyces</taxon>
    </lineage>
</organism>
<accession>A0A485LIV3</accession>
<reference evidence="3 4" key="1">
    <citation type="submission" date="2019-03" db="EMBL/GenBank/DDBJ databases">
        <authorList>
            <person name="Gaulin E."/>
            <person name="Dumas B."/>
        </authorList>
    </citation>
    <scope>NUCLEOTIDE SEQUENCE [LARGE SCALE GENOMIC DNA]</scope>
    <source>
        <strain evidence="3">CBS 568.67</strain>
    </source>
</reference>
<evidence type="ECO:0000313" key="3">
    <source>
        <dbReference type="EMBL" id="VFT96794.1"/>
    </source>
</evidence>
<keyword evidence="1" id="KW-0812">Transmembrane</keyword>
<dbReference type="PANTHER" id="PTHR12242">
    <property type="entry name" value="OS02G0130600 PROTEIN-RELATED"/>
    <property type="match status" value="1"/>
</dbReference>
<dbReference type="AlphaFoldDB" id="A0A485LIV3"/>
<proteinExistence type="predicted"/>
<keyword evidence="1" id="KW-1133">Transmembrane helix</keyword>
<dbReference type="EMBL" id="VJMH01006742">
    <property type="protein sequence ID" value="KAF0688229.1"/>
    <property type="molecule type" value="Genomic_DNA"/>
</dbReference>
<feature type="transmembrane region" description="Helical" evidence="1">
    <location>
        <begin position="154"/>
        <end position="173"/>
    </location>
</feature>
<dbReference type="OrthoDB" id="419711at2759"/>
<dbReference type="GO" id="GO:0016020">
    <property type="term" value="C:membrane"/>
    <property type="evidence" value="ECO:0007669"/>
    <property type="project" value="TreeGrafter"/>
</dbReference>
<feature type="transmembrane region" description="Helical" evidence="1">
    <location>
        <begin position="86"/>
        <end position="110"/>
    </location>
</feature>
<name>A0A485LIV3_9STRA</name>
<dbReference type="EMBL" id="CAADRA010006765">
    <property type="protein sequence ID" value="VFT96794.1"/>
    <property type="molecule type" value="Genomic_DNA"/>
</dbReference>
<evidence type="ECO:0000256" key="1">
    <source>
        <dbReference type="SAM" id="Phobius"/>
    </source>
</evidence>
<dbReference type="Proteomes" id="UP000332933">
    <property type="component" value="Unassembled WGS sequence"/>
</dbReference>
<keyword evidence="4" id="KW-1185">Reference proteome</keyword>
<feature type="transmembrane region" description="Helical" evidence="1">
    <location>
        <begin position="54"/>
        <end position="74"/>
    </location>
</feature>
<evidence type="ECO:0000313" key="4">
    <source>
        <dbReference type="Proteomes" id="UP000332933"/>
    </source>
</evidence>
<evidence type="ECO:0000313" key="2">
    <source>
        <dbReference type="EMBL" id="KAF0688229.1"/>
    </source>
</evidence>
<gene>
    <name evidence="3" type="primary">Aste57867_20099</name>
    <name evidence="2" type="ORF">As57867_020033</name>
    <name evidence="3" type="ORF">ASTE57867_20099</name>
</gene>